<evidence type="ECO:0000259" key="3">
    <source>
        <dbReference type="Pfam" id="PF07728"/>
    </source>
</evidence>
<accession>A0A679FQG1</accession>
<feature type="domain" description="ATPase dynein-related AAA" evidence="3">
    <location>
        <begin position="275"/>
        <end position="412"/>
    </location>
</feature>
<dbReference type="RefSeq" id="WP_172418869.1">
    <property type="nucleotide sequence ID" value="NZ_AP022558.1"/>
</dbReference>
<dbReference type="InterPro" id="IPR011704">
    <property type="entry name" value="ATPase_dyneun-rel_AAA"/>
</dbReference>
<evidence type="ECO:0000256" key="1">
    <source>
        <dbReference type="ARBA" id="ARBA00022741"/>
    </source>
</evidence>
<dbReference type="EMBL" id="AP022558">
    <property type="protein sequence ID" value="BBW98892.1"/>
    <property type="molecule type" value="Genomic_DNA"/>
</dbReference>
<protein>
    <recommendedName>
        <fullName evidence="3">ATPase dynein-related AAA domain-containing protein</fullName>
    </recommendedName>
</protein>
<organism evidence="4 5">
    <name type="scientific">Geobacillus subterraneus</name>
    <dbReference type="NCBI Taxonomy" id="129338"/>
    <lineage>
        <taxon>Bacteria</taxon>
        <taxon>Bacillati</taxon>
        <taxon>Bacillota</taxon>
        <taxon>Bacilli</taxon>
        <taxon>Bacillales</taxon>
        <taxon>Anoxybacillaceae</taxon>
        <taxon>Geobacillus</taxon>
    </lineage>
</organism>
<evidence type="ECO:0000256" key="2">
    <source>
        <dbReference type="ARBA" id="ARBA00022840"/>
    </source>
</evidence>
<keyword evidence="2" id="KW-0067">ATP-binding</keyword>
<dbReference type="AlphaFoldDB" id="A0A679FQG1"/>
<keyword evidence="5" id="KW-1185">Reference proteome</keyword>
<keyword evidence="1" id="KW-0547">Nucleotide-binding</keyword>
<dbReference type="GO" id="GO:0030687">
    <property type="term" value="C:preribosome, large subunit precursor"/>
    <property type="evidence" value="ECO:0007669"/>
    <property type="project" value="TreeGrafter"/>
</dbReference>
<proteinExistence type="predicted"/>
<sequence>MYVTIECLNGGIKVGDVLRIEQGKAFALQDKTSPIGVVVHGLLKEAKEYEGKDELVVRIEDVCGPQMFGTHHNVGIAKVLETAQKEGVEVSEMKKVELKIIGSKTAYPNKWVVLEKVKNGERPVVYLFVQEGKVLAEYDGVLCGVVDETGVDQAALKQLLGSKSLYGTATKRERFDFFVEVELKEEEQKSVYGDLDGAVRRVLQEGWLTEEEVKERLAYLDRCGVTSKQKEALFASYVSYPDEVKARIPKKPKTLYQDQHGLVKRAVAYLNLKRNLLFEGDRGVGKNVLIETLAWLYHRPLYEVSLNSGQDNYSLLGGKTIEVDESGKTSVGFAKEVVIEAAEMGGMVVLDEFNTSLAHVMSVMNSLLDERRRIQVPGYGLVEAHPNFVAIATQNRNYQGTFENNEATVDRFVPIVFPKLKDIASLIVQKMPNVSHQTLRYAQVLFEAIQKCVEDGELDEKAMTVRGFLDAVMAIEYMDVSPKDAFLDNVIHRITDLEERKVAEEILADMGL</sequence>
<gene>
    <name evidence="4" type="ORF">GsuE55_37250</name>
</gene>
<keyword evidence="4" id="KW-0614">Plasmid</keyword>
<dbReference type="SUPFAM" id="SSF52540">
    <property type="entry name" value="P-loop containing nucleoside triphosphate hydrolases"/>
    <property type="match status" value="1"/>
</dbReference>
<geneLocation type="plasmid" evidence="4 5">
    <name>pGspE55-1</name>
</geneLocation>
<dbReference type="Pfam" id="PF07728">
    <property type="entry name" value="AAA_5"/>
    <property type="match status" value="1"/>
</dbReference>
<dbReference type="GO" id="GO:0016887">
    <property type="term" value="F:ATP hydrolysis activity"/>
    <property type="evidence" value="ECO:0007669"/>
    <property type="project" value="InterPro"/>
</dbReference>
<dbReference type="Gene3D" id="3.40.50.300">
    <property type="entry name" value="P-loop containing nucleotide triphosphate hydrolases"/>
    <property type="match status" value="1"/>
</dbReference>
<dbReference type="InterPro" id="IPR027417">
    <property type="entry name" value="P-loop_NTPase"/>
</dbReference>
<evidence type="ECO:0000313" key="5">
    <source>
        <dbReference type="Proteomes" id="UP000501421"/>
    </source>
</evidence>
<dbReference type="PANTHER" id="PTHR48103:SF2">
    <property type="entry name" value="MIDASIN"/>
    <property type="match status" value="1"/>
</dbReference>
<name>A0A679FQG1_9BACL</name>
<reference evidence="5" key="1">
    <citation type="journal article" date="2020" name="Microbiol. Resour. Announc.">
        <title>Complete Genome Sequence of Geobacillus sp. Strain E55-1, Isolated from Mine Geyser in Japan.</title>
        <authorList>
            <person name="Miyazaki K."/>
            <person name="Hase E."/>
            <person name="Tokito N."/>
        </authorList>
    </citation>
    <scope>NUCLEOTIDE SEQUENCE [LARGE SCALE GENOMIC DNA]</scope>
    <source>
        <strain evidence="5">E55-1</strain>
        <plasmid evidence="5">pGspE55-1</plasmid>
    </source>
</reference>
<dbReference type="Proteomes" id="UP000501421">
    <property type="component" value="Plasmid pGspE55-1"/>
</dbReference>
<dbReference type="GO" id="GO:0005524">
    <property type="term" value="F:ATP binding"/>
    <property type="evidence" value="ECO:0007669"/>
    <property type="project" value="UniProtKB-KW"/>
</dbReference>
<dbReference type="PANTHER" id="PTHR48103">
    <property type="entry name" value="MIDASIN-RELATED"/>
    <property type="match status" value="1"/>
</dbReference>
<evidence type="ECO:0000313" key="4">
    <source>
        <dbReference type="EMBL" id="BBW98892.1"/>
    </source>
</evidence>
<dbReference type="GO" id="GO:0000027">
    <property type="term" value="P:ribosomal large subunit assembly"/>
    <property type="evidence" value="ECO:0007669"/>
    <property type="project" value="TreeGrafter"/>
</dbReference>